<feature type="domain" description="MmyB-like transcription regulator ligand binding" evidence="2">
    <location>
        <begin position="18"/>
        <end position="101"/>
    </location>
</feature>
<feature type="region of interest" description="Disordered" evidence="1">
    <location>
        <begin position="105"/>
        <end position="131"/>
    </location>
</feature>
<evidence type="ECO:0000259" key="2">
    <source>
        <dbReference type="Pfam" id="PF17765"/>
    </source>
</evidence>
<dbReference type="InterPro" id="IPR041413">
    <property type="entry name" value="MLTR_LBD"/>
</dbReference>
<evidence type="ECO:0000313" key="3">
    <source>
        <dbReference type="EMBL" id="GEC02769.1"/>
    </source>
</evidence>
<evidence type="ECO:0000313" key="4">
    <source>
        <dbReference type="Proteomes" id="UP000317881"/>
    </source>
</evidence>
<comment type="caution">
    <text evidence="3">The sequence shown here is derived from an EMBL/GenBank/DDBJ whole genome shotgun (WGS) entry which is preliminary data.</text>
</comment>
<keyword evidence="4" id="KW-1185">Reference proteome</keyword>
<proteinExistence type="predicted"/>
<organism evidence="3 4">
    <name type="scientific">Streptomyces spinoverrucosus</name>
    <dbReference type="NCBI Taxonomy" id="284043"/>
    <lineage>
        <taxon>Bacteria</taxon>
        <taxon>Bacillati</taxon>
        <taxon>Actinomycetota</taxon>
        <taxon>Actinomycetes</taxon>
        <taxon>Kitasatosporales</taxon>
        <taxon>Streptomycetaceae</taxon>
        <taxon>Streptomyces</taxon>
    </lineage>
</organism>
<feature type="region of interest" description="Disordered" evidence="1">
    <location>
        <begin position="1"/>
        <end position="24"/>
    </location>
</feature>
<protein>
    <recommendedName>
        <fullName evidence="2">MmyB-like transcription regulator ligand binding domain-containing protein</fullName>
    </recommendedName>
</protein>
<reference evidence="3 4" key="1">
    <citation type="submission" date="2019-06" db="EMBL/GenBank/DDBJ databases">
        <title>Whole genome shotgun sequence of Streptomyces spinoverrucosus NBRC 14228.</title>
        <authorList>
            <person name="Hosoyama A."/>
            <person name="Uohara A."/>
            <person name="Ohji S."/>
            <person name="Ichikawa N."/>
        </authorList>
    </citation>
    <scope>NUCLEOTIDE SEQUENCE [LARGE SCALE GENOMIC DNA]</scope>
    <source>
        <strain evidence="3 4">NBRC 14228</strain>
    </source>
</reference>
<gene>
    <name evidence="3" type="ORF">SSP24_04240</name>
</gene>
<dbReference type="Gene3D" id="3.30.450.180">
    <property type="match status" value="1"/>
</dbReference>
<dbReference type="EMBL" id="BJND01000004">
    <property type="protein sequence ID" value="GEC02769.1"/>
    <property type="molecule type" value="Genomic_DNA"/>
</dbReference>
<dbReference type="Pfam" id="PF17765">
    <property type="entry name" value="MLTR_LBD"/>
    <property type="match status" value="1"/>
</dbReference>
<dbReference type="PANTHER" id="PTHR35010:SF2">
    <property type="entry name" value="BLL4672 PROTEIN"/>
    <property type="match status" value="1"/>
</dbReference>
<dbReference type="PANTHER" id="PTHR35010">
    <property type="entry name" value="BLL4672 PROTEIN-RELATED"/>
    <property type="match status" value="1"/>
</dbReference>
<sequence length="131" mass="14565">MGARRPGRGGRTAHGSRGHPDDPDLARLVGELTVQGADFRTWWAEHRVNSAGYGTKHYRHPLVGDLTLDCDTWASPDDSGQRLMVLTAEPGSPSHDALRILTFWTAERPEPNPARDTTRERPGQVKPHARR</sequence>
<dbReference type="AlphaFoldDB" id="A0A4Y3VAQ6"/>
<name>A0A4Y3VAQ6_9ACTN</name>
<evidence type="ECO:0000256" key="1">
    <source>
        <dbReference type="SAM" id="MobiDB-lite"/>
    </source>
</evidence>
<dbReference type="Proteomes" id="UP000317881">
    <property type="component" value="Unassembled WGS sequence"/>
</dbReference>
<accession>A0A4Y3VAQ6</accession>